<accession>A0A8S5PSQ4</accession>
<name>A0A8S5PSQ4_9CAUD</name>
<sequence>MANVNFSFGKYADYKALEVKDAGTLYFTSDTHQLFKGPVEYTKSVRIVENLPSAENGEQGVFYVKTPQMTVHAFNGSDFIQVTKEVVTAIPASGATNDNIPSTKAVVDYVSGKVSEVIGQKGKFVTDVTYNAGVLTVDKGDATAAVKTTLTGVVHAPTYDAETRTIKMPVFGGDELTINLGKDMVVKSGAYNAETKEIELTISTGEVVNIPAAALVDVYTGGASKTASVTVSDQNVISVDVKVSAAENNNIEIKEDGLYVANPDAYTKAQTDEKIKAVNDALSGHSGDKVAHITAEERTAWNAKATTENVATAKSEAISAAATDAQKKADAALGSAKEYATGLNTAMDTRVKAVEGKLTWQTIAAKD</sequence>
<evidence type="ECO:0000313" key="1">
    <source>
        <dbReference type="EMBL" id="DAE09533.1"/>
    </source>
</evidence>
<organism evidence="1">
    <name type="scientific">Siphoviridae sp. ct96x5</name>
    <dbReference type="NCBI Taxonomy" id="2825367"/>
    <lineage>
        <taxon>Viruses</taxon>
        <taxon>Duplodnaviria</taxon>
        <taxon>Heunggongvirae</taxon>
        <taxon>Uroviricota</taxon>
        <taxon>Caudoviricetes</taxon>
    </lineage>
</organism>
<reference evidence="1" key="1">
    <citation type="journal article" date="2021" name="Proc. Natl. Acad. Sci. U.S.A.">
        <title>A Catalog of Tens of Thousands of Viruses from Human Metagenomes Reveals Hidden Associations with Chronic Diseases.</title>
        <authorList>
            <person name="Tisza M.J."/>
            <person name="Buck C.B."/>
        </authorList>
    </citation>
    <scope>NUCLEOTIDE SEQUENCE</scope>
    <source>
        <strain evidence="1">Ct96x5</strain>
    </source>
</reference>
<proteinExistence type="predicted"/>
<protein>
    <submittedName>
        <fullName evidence="1">Uncharacterized protein</fullName>
    </submittedName>
</protein>
<dbReference type="EMBL" id="BK015488">
    <property type="protein sequence ID" value="DAE09533.1"/>
    <property type="molecule type" value="Genomic_DNA"/>
</dbReference>